<dbReference type="EMBL" id="KL596733">
    <property type="protein sequence ID" value="KER27018.1"/>
    <property type="molecule type" value="Genomic_DNA"/>
</dbReference>
<dbReference type="AlphaFoldDB" id="A0A074ZI70"/>
<evidence type="ECO:0000313" key="1">
    <source>
        <dbReference type="EMBL" id="KER27018.1"/>
    </source>
</evidence>
<name>A0A074ZI70_OPIVI</name>
<dbReference type="Proteomes" id="UP000054324">
    <property type="component" value="Unassembled WGS sequence"/>
</dbReference>
<dbReference type="RefSeq" id="XP_009169235.1">
    <property type="nucleotide sequence ID" value="XM_009170971.1"/>
</dbReference>
<evidence type="ECO:0000313" key="2">
    <source>
        <dbReference type="Proteomes" id="UP000054324"/>
    </source>
</evidence>
<proteinExistence type="predicted"/>
<accession>A0A074ZI70</accession>
<reference evidence="1 2" key="1">
    <citation type="submission" date="2013-11" db="EMBL/GenBank/DDBJ databases">
        <title>Opisthorchis viverrini - life in the bile duct.</title>
        <authorList>
            <person name="Young N.D."/>
            <person name="Nagarajan N."/>
            <person name="Lin S.J."/>
            <person name="Korhonen P.K."/>
            <person name="Jex A.R."/>
            <person name="Hall R.S."/>
            <person name="Safavi-Hemami H."/>
            <person name="Kaewkong W."/>
            <person name="Bertrand D."/>
            <person name="Gao S."/>
            <person name="Seet Q."/>
            <person name="Wongkham S."/>
            <person name="Teh B.T."/>
            <person name="Wongkham C."/>
            <person name="Intapan P.M."/>
            <person name="Maleewong W."/>
            <person name="Yang X."/>
            <person name="Hu M."/>
            <person name="Wang Z."/>
            <person name="Hofmann A."/>
            <person name="Sternberg P.W."/>
            <person name="Tan P."/>
            <person name="Wang J."/>
            <person name="Gasser R.B."/>
        </authorList>
    </citation>
    <scope>NUCLEOTIDE SEQUENCE [LARGE SCALE GENOMIC DNA]</scope>
</reference>
<dbReference type="GeneID" id="20320032"/>
<organism evidence="1 2">
    <name type="scientific">Opisthorchis viverrini</name>
    <name type="common">Southeast Asian liver fluke</name>
    <dbReference type="NCBI Taxonomy" id="6198"/>
    <lineage>
        <taxon>Eukaryota</taxon>
        <taxon>Metazoa</taxon>
        <taxon>Spiralia</taxon>
        <taxon>Lophotrochozoa</taxon>
        <taxon>Platyhelminthes</taxon>
        <taxon>Trematoda</taxon>
        <taxon>Digenea</taxon>
        <taxon>Opisthorchiida</taxon>
        <taxon>Opisthorchiata</taxon>
        <taxon>Opisthorchiidae</taxon>
        <taxon>Opisthorchis</taxon>
    </lineage>
</organism>
<protein>
    <submittedName>
        <fullName evidence="1">Uncharacterized protein</fullName>
    </submittedName>
</protein>
<keyword evidence="2" id="KW-1185">Reference proteome</keyword>
<dbReference type="KEGG" id="ovi:T265_05850"/>
<dbReference type="OrthoDB" id="1735926at2759"/>
<dbReference type="CTD" id="20320032"/>
<sequence length="81" mass="9062">MDLQISLGNLAVSQPSCNIRVVWQLGTERVPQLNDSRELCSKISPKFLPPFHSNEKRSAHLLLLTSVDSNVLLNVLLMCEC</sequence>
<gene>
    <name evidence="1" type="ORF">T265_05850</name>
</gene>